<dbReference type="InterPro" id="IPR053143">
    <property type="entry name" value="Arylsulfate_ST"/>
</dbReference>
<dbReference type="EMBL" id="JBHUDJ010000002">
    <property type="protein sequence ID" value="MFD1586353.1"/>
    <property type="molecule type" value="Genomic_DNA"/>
</dbReference>
<dbReference type="PANTHER" id="PTHR35340">
    <property type="entry name" value="PQQ ENZYME REPEAT PROTEIN-RELATED"/>
    <property type="match status" value="1"/>
</dbReference>
<dbReference type="Pfam" id="PF05935">
    <property type="entry name" value="Arylsulfotrans"/>
    <property type="match status" value="1"/>
</dbReference>
<name>A0ABD6C933_9EURY</name>
<gene>
    <name evidence="2" type="ORF">ACFR9U_05130</name>
</gene>
<feature type="transmembrane region" description="Helical" evidence="1">
    <location>
        <begin position="410"/>
        <end position="432"/>
    </location>
</feature>
<protein>
    <submittedName>
        <fullName evidence="2">Arylsulfotransferase family protein</fullName>
    </submittedName>
</protein>
<proteinExistence type="predicted"/>
<dbReference type="InterPro" id="IPR011042">
    <property type="entry name" value="6-blade_b-propeller_TolB-like"/>
</dbReference>
<dbReference type="Proteomes" id="UP001597119">
    <property type="component" value="Unassembled WGS sequence"/>
</dbReference>
<evidence type="ECO:0000313" key="3">
    <source>
        <dbReference type="Proteomes" id="UP001597119"/>
    </source>
</evidence>
<keyword evidence="3" id="KW-1185">Reference proteome</keyword>
<dbReference type="InterPro" id="IPR010262">
    <property type="entry name" value="Arylsulfotransferase_bact"/>
</dbReference>
<dbReference type="PANTHER" id="PTHR35340:SF5">
    <property type="entry name" value="ASST-DOMAIN-CONTAINING PROTEIN"/>
    <property type="match status" value="1"/>
</dbReference>
<dbReference type="Gene3D" id="2.120.10.30">
    <property type="entry name" value="TolB, C-terminal domain"/>
    <property type="match status" value="1"/>
</dbReference>
<evidence type="ECO:0000256" key="1">
    <source>
        <dbReference type="SAM" id="Phobius"/>
    </source>
</evidence>
<comment type="caution">
    <text evidence="2">The sequence shown here is derived from an EMBL/GenBank/DDBJ whole genome shotgun (WGS) entry which is preliminary data.</text>
</comment>
<keyword evidence="1" id="KW-0812">Transmembrane</keyword>
<keyword evidence="1" id="KW-1133">Transmembrane helix</keyword>
<dbReference type="AlphaFoldDB" id="A0ABD6C933"/>
<dbReference type="SUPFAM" id="SSF101898">
    <property type="entry name" value="NHL repeat"/>
    <property type="match status" value="1"/>
</dbReference>
<sequence>MFSSGSHPPRRWLVRSVLLVVLVVLAGWATATTFAYDPATLGSGAVASAATNQTIVSVQGFHFQGVGNEKKPARLVSVAPDGSTDWVYNGSKHGATWFYDVDPLPNGNLLVTSTVPGKTVVYELDRETRERVWQETLDAEDTHDVDLINGDQLLVANMRNYEDGVNRDRIYVYDLGKDEIVWQWQARRHFPRSGGGEYTGDWTHVNDVDKIADGQYLVSVRNFDQVIVVNRSTKAIDMRLGSDGDHDTLYEQHNPDYLESENGTPTLLVADSENDRVVEYARRGGEWKRTWTLTGPFKWPRDADRLPNGNTLITDSLNHRVIEVTPRGRVVWETYAPWAPYDSERIGTGDGSNGPTIADVNATGNYTLDGGTVATNSSVGAWLQRQGLSDLGERYSHVVPFVRPVWMPSWAFAGYALAGVVLVGWGLGELVAQRRRLRRRLGRLGDRVYRTITGG</sequence>
<evidence type="ECO:0000313" key="2">
    <source>
        <dbReference type="EMBL" id="MFD1586353.1"/>
    </source>
</evidence>
<keyword evidence="1" id="KW-0472">Membrane</keyword>
<dbReference type="RefSeq" id="WP_247379946.1">
    <property type="nucleotide sequence ID" value="NZ_JALLGV010000007.1"/>
</dbReference>
<organism evidence="2 3">
    <name type="scientific">Halorientalis brevis</name>
    <dbReference type="NCBI Taxonomy" id="1126241"/>
    <lineage>
        <taxon>Archaea</taxon>
        <taxon>Methanobacteriati</taxon>
        <taxon>Methanobacteriota</taxon>
        <taxon>Stenosarchaea group</taxon>
        <taxon>Halobacteria</taxon>
        <taxon>Halobacteriales</taxon>
        <taxon>Haloarculaceae</taxon>
        <taxon>Halorientalis</taxon>
    </lineage>
</organism>
<accession>A0ABD6C933</accession>
<reference evidence="2 3" key="1">
    <citation type="journal article" date="2019" name="Int. J. Syst. Evol. Microbiol.">
        <title>The Global Catalogue of Microorganisms (GCM) 10K type strain sequencing project: providing services to taxonomists for standard genome sequencing and annotation.</title>
        <authorList>
            <consortium name="The Broad Institute Genomics Platform"/>
            <consortium name="The Broad Institute Genome Sequencing Center for Infectious Disease"/>
            <person name="Wu L."/>
            <person name="Ma J."/>
        </authorList>
    </citation>
    <scope>NUCLEOTIDE SEQUENCE [LARGE SCALE GENOMIC DNA]</scope>
    <source>
        <strain evidence="2 3">CGMCC 1.12125</strain>
    </source>
</reference>